<dbReference type="InterPro" id="IPR050109">
    <property type="entry name" value="HTH-type_TetR-like_transc_reg"/>
</dbReference>
<dbReference type="Pfam" id="PF00440">
    <property type="entry name" value="TetR_N"/>
    <property type="match status" value="1"/>
</dbReference>
<dbReference type="Proteomes" id="UP000231791">
    <property type="component" value="Plasmid pSA3239"/>
</dbReference>
<geneLocation type="plasmid" evidence="7">
    <name>psa3239</name>
</geneLocation>
<evidence type="ECO:0000259" key="5">
    <source>
        <dbReference type="PROSITE" id="PS50977"/>
    </source>
</evidence>
<evidence type="ECO:0000256" key="4">
    <source>
        <dbReference type="PROSITE-ProRule" id="PRU00335"/>
    </source>
</evidence>
<keyword evidence="7" id="KW-1185">Reference proteome</keyword>
<evidence type="ECO:0000256" key="3">
    <source>
        <dbReference type="ARBA" id="ARBA00023163"/>
    </source>
</evidence>
<name>A0A2K8PSX9_STRLA</name>
<dbReference type="InterPro" id="IPR009057">
    <property type="entry name" value="Homeodomain-like_sf"/>
</dbReference>
<dbReference type="OrthoDB" id="3237195at2"/>
<feature type="DNA-binding region" description="H-T-H motif" evidence="4">
    <location>
        <begin position="31"/>
        <end position="50"/>
    </location>
</feature>
<dbReference type="GeneID" id="49389182"/>
<dbReference type="PROSITE" id="PS01081">
    <property type="entry name" value="HTH_TETR_1"/>
    <property type="match status" value="1"/>
</dbReference>
<dbReference type="PANTHER" id="PTHR30055:SF234">
    <property type="entry name" value="HTH-TYPE TRANSCRIPTIONAL REGULATOR BETI"/>
    <property type="match status" value="1"/>
</dbReference>
<sequence>MVKQQRAARTRESLVRAAAEVFAEEGFVAASIAAISERAGVSPGALNFHFDGKTALARAVEGRAAEAVRSITRAGGGAGRAGDPLGALVDSTYALQRLLVGDVLVRAGFALGADVAHRSRVDLRGQWRLWAEESFGAAARAGQLADRVSARDAARLVVAVTAGLEVLGAVHADGADVHQALTRIWSVVLPGIAAEPQETD</sequence>
<dbReference type="GO" id="GO:0003700">
    <property type="term" value="F:DNA-binding transcription factor activity"/>
    <property type="evidence" value="ECO:0007669"/>
    <property type="project" value="TreeGrafter"/>
</dbReference>
<dbReference type="PROSITE" id="PS50977">
    <property type="entry name" value="HTH_TETR_2"/>
    <property type="match status" value="1"/>
</dbReference>
<protein>
    <submittedName>
        <fullName evidence="6">A-factor receptor protein</fullName>
    </submittedName>
</protein>
<gene>
    <name evidence="6" type="primary">arpA6</name>
    <name evidence="6" type="ORF">SLAV_40375</name>
</gene>
<reference evidence="6 7" key="1">
    <citation type="submission" date="2017-11" db="EMBL/GenBank/DDBJ databases">
        <title>Complete genome sequence of Streptomyces lavendulae subsp. lavendulae CCM 3239 (formerly 'Streptomyces aureofaciens CCM 3239'), the producer of the angucycline-type antibiotic auricin.</title>
        <authorList>
            <person name="Busche T."/>
            <person name="Novakova R."/>
            <person name="Al'Dilaimi A."/>
            <person name="Homerova D."/>
            <person name="Feckova L."/>
            <person name="Rezuchova B."/>
            <person name="Mingyar E."/>
            <person name="Csolleiova D."/>
            <person name="Bekeova C."/>
            <person name="Winkler A."/>
            <person name="Sevcikova B."/>
            <person name="Kalinowski J."/>
            <person name="Kormanec J."/>
            <person name="Ruckert C."/>
        </authorList>
    </citation>
    <scope>NUCLEOTIDE SEQUENCE [LARGE SCALE GENOMIC DNA]</scope>
    <source>
        <strain evidence="6 7">CCM 3239</strain>
        <plasmid evidence="7">Plasmid psa3239</plasmid>
    </source>
</reference>
<dbReference type="SUPFAM" id="SSF46689">
    <property type="entry name" value="Homeodomain-like"/>
    <property type="match status" value="1"/>
</dbReference>
<dbReference type="InterPro" id="IPR036271">
    <property type="entry name" value="Tet_transcr_reg_TetR-rel_C_sf"/>
</dbReference>
<dbReference type="AlphaFoldDB" id="A0A2K8PSX9"/>
<dbReference type="InterPro" id="IPR001647">
    <property type="entry name" value="HTH_TetR"/>
</dbReference>
<keyword evidence="6" id="KW-0675">Receptor</keyword>
<dbReference type="Gene3D" id="1.10.357.10">
    <property type="entry name" value="Tetracycline Repressor, domain 2"/>
    <property type="match status" value="1"/>
</dbReference>
<dbReference type="InterPro" id="IPR023772">
    <property type="entry name" value="DNA-bd_HTH_TetR-type_CS"/>
</dbReference>
<organism evidence="6 7">
    <name type="scientific">Streptomyces lavendulae subsp. lavendulae</name>
    <dbReference type="NCBI Taxonomy" id="58340"/>
    <lineage>
        <taxon>Bacteria</taxon>
        <taxon>Bacillati</taxon>
        <taxon>Actinomycetota</taxon>
        <taxon>Actinomycetes</taxon>
        <taxon>Kitasatosporales</taxon>
        <taxon>Streptomycetaceae</taxon>
        <taxon>Streptomyces</taxon>
    </lineage>
</organism>
<dbReference type="KEGG" id="slx:SLAV_40375"/>
<dbReference type="NCBIfam" id="NF041196">
    <property type="entry name" value="ScbR_bind_reg"/>
    <property type="match status" value="1"/>
</dbReference>
<keyword evidence="3" id="KW-0804">Transcription</keyword>
<dbReference type="InterPro" id="IPR047923">
    <property type="entry name" value="ArpA-like"/>
</dbReference>
<keyword evidence="6" id="KW-0614">Plasmid</keyword>
<dbReference type="RefSeq" id="WP_030240746.1">
    <property type="nucleotide sequence ID" value="NC_024970.2"/>
</dbReference>
<feature type="domain" description="HTH tetR-type" evidence="5">
    <location>
        <begin position="8"/>
        <end position="68"/>
    </location>
</feature>
<evidence type="ECO:0000256" key="1">
    <source>
        <dbReference type="ARBA" id="ARBA00023015"/>
    </source>
</evidence>
<dbReference type="GO" id="GO:0000976">
    <property type="term" value="F:transcription cis-regulatory region binding"/>
    <property type="evidence" value="ECO:0007669"/>
    <property type="project" value="TreeGrafter"/>
</dbReference>
<accession>A0A2K8PSX9</accession>
<evidence type="ECO:0000256" key="2">
    <source>
        <dbReference type="ARBA" id="ARBA00023125"/>
    </source>
</evidence>
<keyword evidence="2 4" id="KW-0238">DNA-binding</keyword>
<dbReference type="PANTHER" id="PTHR30055">
    <property type="entry name" value="HTH-TYPE TRANSCRIPTIONAL REGULATOR RUTR"/>
    <property type="match status" value="1"/>
</dbReference>
<dbReference type="PRINTS" id="PR00455">
    <property type="entry name" value="HTHTETR"/>
</dbReference>
<evidence type="ECO:0000313" key="7">
    <source>
        <dbReference type="Proteomes" id="UP000231791"/>
    </source>
</evidence>
<evidence type="ECO:0000313" key="6">
    <source>
        <dbReference type="EMBL" id="ATZ29837.1"/>
    </source>
</evidence>
<keyword evidence="1" id="KW-0805">Transcription regulation</keyword>
<dbReference type="SUPFAM" id="SSF48498">
    <property type="entry name" value="Tetracyclin repressor-like, C-terminal domain"/>
    <property type="match status" value="1"/>
</dbReference>
<dbReference type="EMBL" id="CP024986">
    <property type="protein sequence ID" value="ATZ29837.1"/>
    <property type="molecule type" value="Genomic_DNA"/>
</dbReference>
<proteinExistence type="predicted"/>